<dbReference type="GO" id="GO:0006285">
    <property type="term" value="P:base-excision repair, AP site formation"/>
    <property type="evidence" value="ECO:0007669"/>
    <property type="project" value="TreeGrafter"/>
</dbReference>
<evidence type="ECO:0000259" key="12">
    <source>
        <dbReference type="SMART" id="SM00478"/>
    </source>
</evidence>
<evidence type="ECO:0000313" key="13">
    <source>
        <dbReference type="EMBL" id="HEQ88605.1"/>
    </source>
</evidence>
<dbReference type="PANTHER" id="PTHR43286:SF1">
    <property type="entry name" value="ENDONUCLEASE III-LIKE PROTEIN 1"/>
    <property type="match status" value="1"/>
</dbReference>
<dbReference type="AlphaFoldDB" id="A0A7V1ZI97"/>
<evidence type="ECO:0000256" key="2">
    <source>
        <dbReference type="ARBA" id="ARBA00022485"/>
    </source>
</evidence>
<comment type="catalytic activity">
    <reaction evidence="11">
        <text>2'-deoxyribonucleotide-(2'-deoxyribose 5'-phosphate)-2'-deoxyribonucleotide-DNA = a 3'-end 2'-deoxyribonucleotide-(2,3-dehydro-2,3-deoxyribose 5'-phosphate)-DNA + a 5'-end 5'-phospho-2'-deoxyribonucleoside-DNA + H(+)</text>
        <dbReference type="Rhea" id="RHEA:66592"/>
        <dbReference type="Rhea" id="RHEA-COMP:13180"/>
        <dbReference type="Rhea" id="RHEA-COMP:16897"/>
        <dbReference type="Rhea" id="RHEA-COMP:17067"/>
        <dbReference type="ChEBI" id="CHEBI:15378"/>
        <dbReference type="ChEBI" id="CHEBI:136412"/>
        <dbReference type="ChEBI" id="CHEBI:157695"/>
        <dbReference type="ChEBI" id="CHEBI:167181"/>
        <dbReference type="EC" id="4.2.99.18"/>
    </reaction>
</comment>
<keyword evidence="3 11" id="KW-0479">Metal-binding</keyword>
<keyword evidence="9 11" id="KW-0456">Lyase</keyword>
<dbReference type="PANTHER" id="PTHR43286">
    <property type="entry name" value="ENDONUCLEASE III-LIKE PROTEIN 1"/>
    <property type="match status" value="1"/>
</dbReference>
<evidence type="ECO:0000256" key="10">
    <source>
        <dbReference type="ARBA" id="ARBA00023295"/>
    </source>
</evidence>
<dbReference type="EC" id="4.2.99.18" evidence="11"/>
<accession>A0A7V1ZI97</accession>
<evidence type="ECO:0000256" key="4">
    <source>
        <dbReference type="ARBA" id="ARBA00022763"/>
    </source>
</evidence>
<dbReference type="GO" id="GO:0003677">
    <property type="term" value="F:DNA binding"/>
    <property type="evidence" value="ECO:0007669"/>
    <property type="project" value="UniProtKB-UniRule"/>
</dbReference>
<dbReference type="GO" id="GO:0000703">
    <property type="term" value="F:oxidized pyrimidine nucleobase lesion DNA N-glycosylase activity"/>
    <property type="evidence" value="ECO:0007669"/>
    <property type="project" value="TreeGrafter"/>
</dbReference>
<dbReference type="Gene3D" id="1.10.340.30">
    <property type="entry name" value="Hypothetical protein, domain 2"/>
    <property type="match status" value="1"/>
</dbReference>
<evidence type="ECO:0000256" key="7">
    <source>
        <dbReference type="ARBA" id="ARBA00023014"/>
    </source>
</evidence>
<keyword evidence="6 11" id="KW-0408">Iron</keyword>
<comment type="similarity">
    <text evidence="1 11">Belongs to the Nth/MutY family.</text>
</comment>
<dbReference type="InterPro" id="IPR000445">
    <property type="entry name" value="HhH_motif"/>
</dbReference>
<evidence type="ECO:0000256" key="9">
    <source>
        <dbReference type="ARBA" id="ARBA00023239"/>
    </source>
</evidence>
<dbReference type="HAMAP" id="MF_00942">
    <property type="entry name" value="Nth"/>
    <property type="match status" value="1"/>
</dbReference>
<dbReference type="InterPro" id="IPR004035">
    <property type="entry name" value="Endouclease-III_FeS-bd_BS"/>
</dbReference>
<dbReference type="EMBL" id="DSHW01000323">
    <property type="protein sequence ID" value="HEQ88605.1"/>
    <property type="molecule type" value="Genomic_DNA"/>
</dbReference>
<organism evidence="13">
    <name type="scientific">Thermoanaerobaculum aquaticum</name>
    <dbReference type="NCBI Taxonomy" id="1312852"/>
    <lineage>
        <taxon>Bacteria</taxon>
        <taxon>Pseudomonadati</taxon>
        <taxon>Acidobacteriota</taxon>
        <taxon>Thermoanaerobaculia</taxon>
        <taxon>Thermoanaerobaculales</taxon>
        <taxon>Thermoanaerobaculaceae</taxon>
        <taxon>Thermoanaerobaculum</taxon>
    </lineage>
</organism>
<dbReference type="Pfam" id="PF00633">
    <property type="entry name" value="HHH"/>
    <property type="match status" value="1"/>
</dbReference>
<proteinExistence type="inferred from homology"/>
<evidence type="ECO:0000256" key="8">
    <source>
        <dbReference type="ARBA" id="ARBA00023204"/>
    </source>
</evidence>
<dbReference type="SMART" id="SM00478">
    <property type="entry name" value="ENDO3c"/>
    <property type="match status" value="1"/>
</dbReference>
<dbReference type="InterPro" id="IPR011257">
    <property type="entry name" value="DNA_glycosylase"/>
</dbReference>
<evidence type="ECO:0000256" key="1">
    <source>
        <dbReference type="ARBA" id="ARBA00008343"/>
    </source>
</evidence>
<keyword evidence="4 11" id="KW-0227">DNA damage</keyword>
<keyword evidence="2 11" id="KW-0004">4Fe-4S</keyword>
<name>A0A7V1ZI97_9BACT</name>
<dbReference type="InterPro" id="IPR005759">
    <property type="entry name" value="Nth"/>
</dbReference>
<keyword evidence="13" id="KW-0540">Nuclease</keyword>
<dbReference type="PIRSF" id="PIRSF001435">
    <property type="entry name" value="Nth"/>
    <property type="match status" value="1"/>
</dbReference>
<dbReference type="SUPFAM" id="SSF48150">
    <property type="entry name" value="DNA-glycosylase"/>
    <property type="match status" value="1"/>
</dbReference>
<keyword evidence="10 11" id="KW-0326">Glycosidase</keyword>
<dbReference type="Gene3D" id="1.10.1670.10">
    <property type="entry name" value="Helix-hairpin-Helix base-excision DNA repair enzymes (C-terminal)"/>
    <property type="match status" value="1"/>
</dbReference>
<keyword evidence="7 11" id="KW-0411">Iron-sulfur</keyword>
<dbReference type="FunFam" id="1.10.340.30:FF:000001">
    <property type="entry name" value="Endonuclease III"/>
    <property type="match status" value="1"/>
</dbReference>
<dbReference type="SMART" id="SM00525">
    <property type="entry name" value="FES"/>
    <property type="match status" value="1"/>
</dbReference>
<feature type="domain" description="HhH-GPD" evidence="12">
    <location>
        <begin position="45"/>
        <end position="192"/>
    </location>
</feature>
<dbReference type="InterPro" id="IPR004036">
    <property type="entry name" value="Endonuclease-III-like_CS2"/>
</dbReference>
<feature type="binding site" evidence="11">
    <location>
        <position position="201"/>
    </location>
    <ligand>
        <name>[4Fe-4S] cluster</name>
        <dbReference type="ChEBI" id="CHEBI:49883"/>
    </ligand>
</feature>
<dbReference type="Pfam" id="PF10576">
    <property type="entry name" value="EndIII_4Fe-2S"/>
    <property type="match status" value="1"/>
</dbReference>
<evidence type="ECO:0000256" key="5">
    <source>
        <dbReference type="ARBA" id="ARBA00022801"/>
    </source>
</evidence>
<feature type="binding site" evidence="11">
    <location>
        <position position="204"/>
    </location>
    <ligand>
        <name>[4Fe-4S] cluster</name>
        <dbReference type="ChEBI" id="CHEBI:49883"/>
    </ligand>
</feature>
<dbReference type="GO" id="GO:0051539">
    <property type="term" value="F:4 iron, 4 sulfur cluster binding"/>
    <property type="evidence" value="ECO:0007669"/>
    <property type="project" value="UniProtKB-UniRule"/>
</dbReference>
<dbReference type="CDD" id="cd00056">
    <property type="entry name" value="ENDO3c"/>
    <property type="match status" value="1"/>
</dbReference>
<dbReference type="GO" id="GO:0006289">
    <property type="term" value="P:nucleotide-excision repair"/>
    <property type="evidence" value="ECO:0007669"/>
    <property type="project" value="TreeGrafter"/>
</dbReference>
<keyword evidence="5 11" id="KW-0378">Hydrolase</keyword>
<dbReference type="GO" id="GO:0140078">
    <property type="term" value="F:class I DNA-(apurinic or apyrimidinic site) endonuclease activity"/>
    <property type="evidence" value="ECO:0007669"/>
    <property type="project" value="UniProtKB-EC"/>
</dbReference>
<feature type="binding site" evidence="11">
    <location>
        <position position="210"/>
    </location>
    <ligand>
        <name>[4Fe-4S] cluster</name>
        <dbReference type="ChEBI" id="CHEBI:49883"/>
    </ligand>
</feature>
<protein>
    <recommendedName>
        <fullName evidence="11">Endonuclease III</fullName>
        <ecNumber evidence="11">4.2.99.18</ecNumber>
    </recommendedName>
    <alternativeName>
        <fullName evidence="11">DNA-(apurinic or apyrimidinic site) lyase</fullName>
    </alternativeName>
</protein>
<keyword evidence="8 11" id="KW-0234">DNA repair</keyword>
<evidence type="ECO:0000256" key="6">
    <source>
        <dbReference type="ARBA" id="ARBA00023004"/>
    </source>
</evidence>
<dbReference type="PROSITE" id="PS00764">
    <property type="entry name" value="ENDONUCLEASE_III_1"/>
    <property type="match status" value="1"/>
</dbReference>
<sequence length="219" mass="24198">MSWAKEDLTWLLSTLHGAVRGLPATTLAHVEKTRDPFRLLVACVISLRTKDQVTAQAAARLFAVAPDAMSLAQLPAERIAQLIYPAGFYRTKARQLQKLAQILVERWGGRVPESREELLSLPGVGRKTANLVLGLGFGIPAICVDTHVHRIANRLGLVQTRRPEETETALEQVLPPAWWIPINDVLVTFGQEVCTPVSPRCSRCPVSSRCPKIGVTRQR</sequence>
<comment type="caution">
    <text evidence="13">The sequence shown here is derived from an EMBL/GenBank/DDBJ whole genome shotgun (WGS) entry which is preliminary data.</text>
</comment>
<keyword evidence="11" id="KW-0238">DNA-binding</keyword>
<gene>
    <name evidence="11" type="primary">nth</name>
    <name evidence="13" type="ORF">ENP06_04250</name>
</gene>
<reference evidence="13" key="1">
    <citation type="journal article" date="2020" name="mSystems">
        <title>Genome- and Community-Level Interaction Insights into Carbon Utilization and Element Cycling Functions of Hydrothermarchaeota in Hydrothermal Sediment.</title>
        <authorList>
            <person name="Zhou Z."/>
            <person name="Liu Y."/>
            <person name="Xu W."/>
            <person name="Pan J."/>
            <person name="Luo Z.H."/>
            <person name="Li M."/>
        </authorList>
    </citation>
    <scope>NUCLEOTIDE SEQUENCE [LARGE SCALE GENOMIC DNA]</scope>
    <source>
        <strain evidence="13">SpSt-186</strain>
    </source>
</reference>
<dbReference type="InterPro" id="IPR023170">
    <property type="entry name" value="HhH_base_excis_C"/>
</dbReference>
<keyword evidence="13" id="KW-0255">Endonuclease</keyword>
<comment type="cofactor">
    <cofactor evidence="11">
        <name>[4Fe-4S] cluster</name>
        <dbReference type="ChEBI" id="CHEBI:49883"/>
    </cofactor>
    <text evidence="11">Binds 1 [4Fe-4S] cluster.</text>
</comment>
<dbReference type="GO" id="GO:0046872">
    <property type="term" value="F:metal ion binding"/>
    <property type="evidence" value="ECO:0007669"/>
    <property type="project" value="UniProtKB-KW"/>
</dbReference>
<feature type="binding site" evidence="11">
    <location>
        <position position="194"/>
    </location>
    <ligand>
        <name>[4Fe-4S] cluster</name>
        <dbReference type="ChEBI" id="CHEBI:49883"/>
    </ligand>
</feature>
<dbReference type="Pfam" id="PF00730">
    <property type="entry name" value="HhH-GPD"/>
    <property type="match status" value="1"/>
</dbReference>
<dbReference type="InterPro" id="IPR003651">
    <property type="entry name" value="Endonuclease3_FeS-loop_motif"/>
</dbReference>
<evidence type="ECO:0000256" key="3">
    <source>
        <dbReference type="ARBA" id="ARBA00022723"/>
    </source>
</evidence>
<dbReference type="PROSITE" id="PS01155">
    <property type="entry name" value="ENDONUCLEASE_III_2"/>
    <property type="match status" value="1"/>
</dbReference>
<evidence type="ECO:0000256" key="11">
    <source>
        <dbReference type="HAMAP-Rule" id="MF_00942"/>
    </source>
</evidence>
<comment type="function">
    <text evidence="11">DNA repair enzyme that has both DNA N-glycosylase activity and AP-lyase activity. The DNA N-glycosylase activity releases various damaged pyrimidines from DNA by cleaving the N-glycosidic bond, leaving an AP (apurinic/apyrimidinic) site. The AP-lyase activity cleaves the phosphodiester bond 3' to the AP site by a beta-elimination, leaving a 3'-terminal unsaturated sugar and a product with a terminal 5'-phosphate.</text>
</comment>
<dbReference type="InterPro" id="IPR003265">
    <property type="entry name" value="HhH-GPD_domain"/>
</dbReference>